<sequence>MTNYLGYLKRLITFKKYPLFRTIPFRYLLLNILIISILIAVPNVLSLISSVNATSHLTDSSTELPEFTIQNEMYHGDTQLVEIGSQKILFTEDLTTEETGDIDDDILIGFLKDGIYVQNVQNSGFSYSLLGGVSNDSELQTFIDNQLSSLYFYIVMYALIYIVLIYTLVFTVLLTGSLLISSVSRLLNKKSDYMNWFKVSSYITALFYIPFFLLNLFINTPLWYLYVLMLPFYVYYFKKLPALKKK</sequence>
<organism evidence="2 3">
    <name type="scientific">Corticicoccus populi</name>
    <dbReference type="NCBI Taxonomy" id="1812821"/>
    <lineage>
        <taxon>Bacteria</taxon>
        <taxon>Bacillati</taxon>
        <taxon>Bacillota</taxon>
        <taxon>Bacilli</taxon>
        <taxon>Bacillales</taxon>
        <taxon>Staphylococcaceae</taxon>
        <taxon>Corticicoccus</taxon>
    </lineage>
</organism>
<evidence type="ECO:0000256" key="1">
    <source>
        <dbReference type="SAM" id="Phobius"/>
    </source>
</evidence>
<dbReference type="Proteomes" id="UP001597519">
    <property type="component" value="Unassembled WGS sequence"/>
</dbReference>
<comment type="caution">
    <text evidence="2">The sequence shown here is derived from an EMBL/GenBank/DDBJ whole genome shotgun (WGS) entry which is preliminary data.</text>
</comment>
<feature type="transmembrane region" description="Helical" evidence="1">
    <location>
        <begin position="195"/>
        <end position="214"/>
    </location>
</feature>
<dbReference type="RefSeq" id="WP_377771451.1">
    <property type="nucleotide sequence ID" value="NZ_JBHUOQ010000001.1"/>
</dbReference>
<accession>A0ABW5WRK7</accession>
<keyword evidence="1" id="KW-1133">Transmembrane helix</keyword>
<reference evidence="3" key="1">
    <citation type="journal article" date="2019" name="Int. J. Syst. Evol. Microbiol.">
        <title>The Global Catalogue of Microorganisms (GCM) 10K type strain sequencing project: providing services to taxonomists for standard genome sequencing and annotation.</title>
        <authorList>
            <consortium name="The Broad Institute Genomics Platform"/>
            <consortium name="The Broad Institute Genome Sequencing Center for Infectious Disease"/>
            <person name="Wu L."/>
            <person name="Ma J."/>
        </authorList>
    </citation>
    <scope>NUCLEOTIDE SEQUENCE [LARGE SCALE GENOMIC DNA]</scope>
    <source>
        <strain evidence="3">KCTC 33575</strain>
    </source>
</reference>
<keyword evidence="1" id="KW-0812">Transmembrane</keyword>
<name>A0ABW5WRK7_9STAP</name>
<keyword evidence="3" id="KW-1185">Reference proteome</keyword>
<evidence type="ECO:0000313" key="3">
    <source>
        <dbReference type="Proteomes" id="UP001597519"/>
    </source>
</evidence>
<gene>
    <name evidence="2" type="ORF">ACFSX4_03135</name>
</gene>
<dbReference type="EMBL" id="JBHUOQ010000001">
    <property type="protein sequence ID" value="MFD2829446.1"/>
    <property type="molecule type" value="Genomic_DNA"/>
</dbReference>
<protein>
    <submittedName>
        <fullName evidence="2">DUF1189 family protein</fullName>
    </submittedName>
</protein>
<proteinExistence type="predicted"/>
<feature type="transmembrane region" description="Helical" evidence="1">
    <location>
        <begin position="150"/>
        <end position="174"/>
    </location>
</feature>
<feature type="transmembrane region" description="Helical" evidence="1">
    <location>
        <begin position="220"/>
        <end position="237"/>
    </location>
</feature>
<dbReference type="InterPro" id="IPR009574">
    <property type="entry name" value="DUF1189"/>
</dbReference>
<evidence type="ECO:0000313" key="2">
    <source>
        <dbReference type="EMBL" id="MFD2829446.1"/>
    </source>
</evidence>
<keyword evidence="1" id="KW-0472">Membrane</keyword>
<dbReference type="Pfam" id="PF06691">
    <property type="entry name" value="DUF1189"/>
    <property type="match status" value="1"/>
</dbReference>
<feature type="transmembrane region" description="Helical" evidence="1">
    <location>
        <begin position="25"/>
        <end position="48"/>
    </location>
</feature>